<dbReference type="PROSITE" id="PS50240">
    <property type="entry name" value="TRYPSIN_DOM"/>
    <property type="match status" value="1"/>
</dbReference>
<evidence type="ECO:0000256" key="8">
    <source>
        <dbReference type="ARBA" id="ARBA00023157"/>
    </source>
</evidence>
<feature type="chain" id="PRO_5026061542" description="Granzyme M" evidence="15">
    <location>
        <begin position="19"/>
        <end position="413"/>
    </location>
</feature>
<dbReference type="InterPro" id="IPR017957">
    <property type="entry name" value="P_trefoil_CS"/>
</dbReference>
<organism evidence="18">
    <name type="scientific">Phallusia mammillata</name>
    <dbReference type="NCBI Taxonomy" id="59560"/>
    <lineage>
        <taxon>Eukaryota</taxon>
        <taxon>Metazoa</taxon>
        <taxon>Chordata</taxon>
        <taxon>Tunicata</taxon>
        <taxon>Ascidiacea</taxon>
        <taxon>Phlebobranchia</taxon>
        <taxon>Ascidiidae</taxon>
        <taxon>Phallusia</taxon>
    </lineage>
</organism>
<comment type="function">
    <text evidence="9">Cleaves peptide substrates after methionine, leucine, and norleucine. Physiological substrates include EZR, alpha-tubulins and the apoptosis inhibitor BIRC5/Survivin. Promotes caspase activation and subsequent apoptosis of target cells.</text>
</comment>
<evidence type="ECO:0000256" key="5">
    <source>
        <dbReference type="ARBA" id="ARBA00022801"/>
    </source>
</evidence>
<dbReference type="InterPro" id="IPR044913">
    <property type="entry name" value="P_trefoil_dom_sf"/>
</dbReference>
<dbReference type="AlphaFoldDB" id="A0A6F9DQD9"/>
<dbReference type="Gene3D" id="2.40.10.10">
    <property type="entry name" value="Trypsin-like serine proteases"/>
    <property type="match status" value="2"/>
</dbReference>
<evidence type="ECO:0000256" key="10">
    <source>
        <dbReference type="ARBA" id="ARBA00067130"/>
    </source>
</evidence>
<dbReference type="FunFam" id="2.40.10.10:FF:000146">
    <property type="entry name" value="Serine protease 53"/>
    <property type="match status" value="1"/>
</dbReference>
<dbReference type="InterPro" id="IPR001254">
    <property type="entry name" value="Trypsin_dom"/>
</dbReference>
<feature type="domain" description="P-type" evidence="17">
    <location>
        <begin position="82"/>
        <end position="123"/>
    </location>
</feature>
<evidence type="ECO:0000256" key="7">
    <source>
        <dbReference type="ARBA" id="ARBA00023145"/>
    </source>
</evidence>
<protein>
    <recommendedName>
        <fullName evidence="10">Granzyme M</fullName>
    </recommendedName>
    <alternativeName>
        <fullName evidence="11">Met-ase</fullName>
    </alternativeName>
    <alternativeName>
        <fullName evidence="12">Natural killer cell granular protease</fullName>
    </alternativeName>
</protein>
<dbReference type="PROSITE" id="PS51448">
    <property type="entry name" value="P_TREFOIL_2"/>
    <property type="match status" value="1"/>
</dbReference>
<reference evidence="18" key="1">
    <citation type="submission" date="2020-04" db="EMBL/GenBank/DDBJ databases">
        <authorList>
            <person name="Neveu A P."/>
        </authorList>
    </citation>
    <scope>NUCLEOTIDE SEQUENCE</scope>
    <source>
        <tissue evidence="18">Whole embryo</tissue>
    </source>
</reference>
<evidence type="ECO:0000256" key="1">
    <source>
        <dbReference type="ARBA" id="ARBA00004613"/>
    </source>
</evidence>
<dbReference type="SMART" id="SM00020">
    <property type="entry name" value="Tryp_SPc"/>
    <property type="match status" value="1"/>
</dbReference>
<evidence type="ECO:0000256" key="9">
    <source>
        <dbReference type="ARBA" id="ARBA00054080"/>
    </source>
</evidence>
<evidence type="ECO:0000259" key="17">
    <source>
        <dbReference type="PROSITE" id="PS51448"/>
    </source>
</evidence>
<dbReference type="GO" id="GO:0006508">
    <property type="term" value="P:proteolysis"/>
    <property type="evidence" value="ECO:0007669"/>
    <property type="project" value="UniProtKB-KW"/>
</dbReference>
<dbReference type="PROSITE" id="PS00135">
    <property type="entry name" value="TRYPSIN_SER"/>
    <property type="match status" value="1"/>
</dbReference>
<comment type="caution">
    <text evidence="13">Lacks conserved residue(s) required for the propagation of feature annotation.</text>
</comment>
<evidence type="ECO:0000256" key="13">
    <source>
        <dbReference type="PROSITE-ProRule" id="PRU00779"/>
    </source>
</evidence>
<dbReference type="PROSITE" id="PS00025">
    <property type="entry name" value="P_TREFOIL_1"/>
    <property type="match status" value="1"/>
</dbReference>
<keyword evidence="5 14" id="KW-0378">Hydrolase</keyword>
<dbReference type="Pfam" id="PF00089">
    <property type="entry name" value="Trypsin"/>
    <property type="match status" value="1"/>
</dbReference>
<evidence type="ECO:0000256" key="3">
    <source>
        <dbReference type="ARBA" id="ARBA00022670"/>
    </source>
</evidence>
<gene>
    <name evidence="18" type="primary">Prss3</name>
</gene>
<dbReference type="EMBL" id="LR789341">
    <property type="protein sequence ID" value="CAB3265203.1"/>
    <property type="molecule type" value="mRNA"/>
</dbReference>
<name>A0A6F9DQD9_9ASCI</name>
<accession>A0A6F9DQD9</accession>
<keyword evidence="7" id="KW-0865">Zymogen</keyword>
<evidence type="ECO:0000259" key="16">
    <source>
        <dbReference type="PROSITE" id="PS50240"/>
    </source>
</evidence>
<dbReference type="PRINTS" id="PR00722">
    <property type="entry name" value="CHYMOTRYPSIN"/>
</dbReference>
<dbReference type="InterPro" id="IPR000519">
    <property type="entry name" value="P_trefoil_dom"/>
</dbReference>
<proteinExistence type="evidence at transcript level"/>
<dbReference type="InterPro" id="IPR043504">
    <property type="entry name" value="Peptidase_S1_PA_chymotrypsin"/>
</dbReference>
<dbReference type="InterPro" id="IPR018114">
    <property type="entry name" value="TRYPSIN_HIS"/>
</dbReference>
<evidence type="ECO:0000256" key="14">
    <source>
        <dbReference type="RuleBase" id="RU363034"/>
    </source>
</evidence>
<evidence type="ECO:0000256" key="15">
    <source>
        <dbReference type="SAM" id="SignalP"/>
    </source>
</evidence>
<feature type="domain" description="Peptidase S1" evidence="16">
    <location>
        <begin position="160"/>
        <end position="413"/>
    </location>
</feature>
<evidence type="ECO:0000256" key="11">
    <source>
        <dbReference type="ARBA" id="ARBA00078807"/>
    </source>
</evidence>
<dbReference type="InterPro" id="IPR033116">
    <property type="entry name" value="TRYPSIN_SER"/>
</dbReference>
<keyword evidence="4 15" id="KW-0732">Signal</keyword>
<feature type="signal peptide" evidence="15">
    <location>
        <begin position="1"/>
        <end position="18"/>
    </location>
</feature>
<dbReference type="SUPFAM" id="SSF57492">
    <property type="entry name" value="Trefoil"/>
    <property type="match status" value="1"/>
</dbReference>
<evidence type="ECO:0000256" key="2">
    <source>
        <dbReference type="ARBA" id="ARBA00022525"/>
    </source>
</evidence>
<dbReference type="GO" id="GO:0004252">
    <property type="term" value="F:serine-type endopeptidase activity"/>
    <property type="evidence" value="ECO:0007669"/>
    <property type="project" value="InterPro"/>
</dbReference>
<keyword evidence="2" id="KW-0964">Secreted</keyword>
<sequence length="413" mass="45657">MNIFSLLMFHLLQQQMPASRSQINSGVPNTTPVLQNRNDHKIKTAFYFTPTRNPRYQVKDTAFGRKVQIRQYLRHGISSLVEGCETNNANRVPCNTTNVTEDACNRWLCCWKQDDPVPCAKNKYFFTRIDTCGIPSSKIVHKSLEPALGPLIAAVIDGRIVGGTTAIEGDWPWMAYLFVKVQGPILGGVCGGSLVNNWWIVTAAHCIATIDPFLYSVVLGEHTLSIDSGREVIRDISRIEFRNYNTLNFNNDIALLKMTTPIKFNEFIRPICLIPNGTRTDDVDPPSFAGAVCSTLGWGFTSPIQRTKSDVLMQLNVRIFPKSLCQFLTLQNSADYQMKIVADGDPKFCAGGVMGEDSCDGDSGGPLVCLHTDGSYYLHGITSYGTTTCAQKDKPGVYTKVADLADWISSTIS</sequence>
<dbReference type="InterPro" id="IPR001314">
    <property type="entry name" value="Peptidase_S1A"/>
</dbReference>
<evidence type="ECO:0000256" key="4">
    <source>
        <dbReference type="ARBA" id="ARBA00022729"/>
    </source>
</evidence>
<dbReference type="PROSITE" id="PS00134">
    <property type="entry name" value="TRYPSIN_HIS"/>
    <property type="match status" value="1"/>
</dbReference>
<dbReference type="CDD" id="cd00190">
    <property type="entry name" value="Tryp_SPc"/>
    <property type="match status" value="1"/>
</dbReference>
<dbReference type="SUPFAM" id="SSF50494">
    <property type="entry name" value="Trypsin-like serine proteases"/>
    <property type="match status" value="1"/>
</dbReference>
<dbReference type="PANTHER" id="PTHR24252:SF7">
    <property type="entry name" value="HYALIN"/>
    <property type="match status" value="1"/>
</dbReference>
<dbReference type="InterPro" id="IPR009003">
    <property type="entry name" value="Peptidase_S1_PA"/>
</dbReference>
<evidence type="ECO:0000256" key="12">
    <source>
        <dbReference type="ARBA" id="ARBA00079711"/>
    </source>
</evidence>
<comment type="subcellular location">
    <subcellularLocation>
        <location evidence="1">Secreted</location>
    </subcellularLocation>
</comment>
<feature type="disulfide bond" evidence="13">
    <location>
        <begin position="94"/>
        <end position="109"/>
    </location>
</feature>
<feature type="disulfide bond" evidence="13">
    <location>
        <begin position="84"/>
        <end position="110"/>
    </location>
</feature>
<evidence type="ECO:0000256" key="6">
    <source>
        <dbReference type="ARBA" id="ARBA00022825"/>
    </source>
</evidence>
<dbReference type="GO" id="GO:0005576">
    <property type="term" value="C:extracellular region"/>
    <property type="evidence" value="ECO:0007669"/>
    <property type="project" value="UniProtKB-SubCell"/>
</dbReference>
<keyword evidence="3 14" id="KW-0645">Protease</keyword>
<evidence type="ECO:0000313" key="18">
    <source>
        <dbReference type="EMBL" id="CAB3265203.1"/>
    </source>
</evidence>
<dbReference type="PANTHER" id="PTHR24252">
    <property type="entry name" value="ACROSIN-RELATED"/>
    <property type="match status" value="1"/>
</dbReference>
<keyword evidence="6 14" id="KW-0720">Serine protease</keyword>
<keyword evidence="8 13" id="KW-1015">Disulfide bond</keyword>